<protein>
    <submittedName>
        <fullName evidence="2">Uncharacterized protein</fullName>
    </submittedName>
</protein>
<feature type="chain" id="PRO_5028925372" evidence="1">
    <location>
        <begin position="19"/>
        <end position="228"/>
    </location>
</feature>
<sequence length="228" mass="25119">MKFTTALYGLFAATGALSQGTDIDGNPFPDLKTDGPYALHVKGQGKSSIDGYLYAVHEFEMDQDPDSGLSVLHYHPGPAPAAFNSSYRFYFNSSVDDDSGMGFVVTDINASNSSNPDNLYKGKPMFWTHFPGTNVAWLELGSGANPYNTYSLGFGEDGRAYVYFQGHNDAEEVVGKRSDETAVQIQNGWVICWQTTYIIAGYTLSWITFGDTPHNPTCQRVDLTRMKL</sequence>
<dbReference type="EMBL" id="WUBL01000164">
    <property type="protein sequence ID" value="KAF2964142.1"/>
    <property type="molecule type" value="Genomic_DNA"/>
</dbReference>
<dbReference type="InParanoid" id="A0A7C8IQR3"/>
<gene>
    <name evidence="2" type="ORF">GQX73_g9428</name>
</gene>
<evidence type="ECO:0000313" key="3">
    <source>
        <dbReference type="Proteomes" id="UP000481858"/>
    </source>
</evidence>
<keyword evidence="3" id="KW-1185">Reference proteome</keyword>
<evidence type="ECO:0000256" key="1">
    <source>
        <dbReference type="SAM" id="SignalP"/>
    </source>
</evidence>
<name>A0A7C8IQR3_9PEZI</name>
<keyword evidence="1" id="KW-0732">Signal</keyword>
<dbReference type="OrthoDB" id="3515453at2759"/>
<dbReference type="Proteomes" id="UP000481858">
    <property type="component" value="Unassembled WGS sequence"/>
</dbReference>
<feature type="signal peptide" evidence="1">
    <location>
        <begin position="1"/>
        <end position="18"/>
    </location>
</feature>
<evidence type="ECO:0000313" key="2">
    <source>
        <dbReference type="EMBL" id="KAF2964142.1"/>
    </source>
</evidence>
<organism evidence="2 3">
    <name type="scientific">Xylaria multiplex</name>
    <dbReference type="NCBI Taxonomy" id="323545"/>
    <lineage>
        <taxon>Eukaryota</taxon>
        <taxon>Fungi</taxon>
        <taxon>Dikarya</taxon>
        <taxon>Ascomycota</taxon>
        <taxon>Pezizomycotina</taxon>
        <taxon>Sordariomycetes</taxon>
        <taxon>Xylariomycetidae</taxon>
        <taxon>Xylariales</taxon>
        <taxon>Xylariaceae</taxon>
        <taxon>Xylaria</taxon>
    </lineage>
</organism>
<reference evidence="2 3" key="1">
    <citation type="submission" date="2019-12" db="EMBL/GenBank/DDBJ databases">
        <title>Draft genome sequence of the ascomycete Xylaria multiplex DSM 110363.</title>
        <authorList>
            <person name="Buettner E."/>
            <person name="Kellner H."/>
        </authorList>
    </citation>
    <scope>NUCLEOTIDE SEQUENCE [LARGE SCALE GENOMIC DNA]</scope>
    <source>
        <strain evidence="2 3">DSM 110363</strain>
    </source>
</reference>
<comment type="caution">
    <text evidence="2">The sequence shown here is derived from an EMBL/GenBank/DDBJ whole genome shotgun (WGS) entry which is preliminary data.</text>
</comment>
<proteinExistence type="predicted"/>
<dbReference type="AlphaFoldDB" id="A0A7C8IQR3"/>
<accession>A0A7C8IQR3</accession>